<dbReference type="Proteomes" id="UP000053573">
    <property type="component" value="Unassembled WGS sequence"/>
</dbReference>
<name>A0A0H1BMQ2_9EURO</name>
<organism evidence="2 3">
    <name type="scientific">Blastomyces silverae</name>
    <dbReference type="NCBI Taxonomy" id="2060906"/>
    <lineage>
        <taxon>Eukaryota</taxon>
        <taxon>Fungi</taxon>
        <taxon>Dikarya</taxon>
        <taxon>Ascomycota</taxon>
        <taxon>Pezizomycotina</taxon>
        <taxon>Eurotiomycetes</taxon>
        <taxon>Eurotiomycetidae</taxon>
        <taxon>Onygenales</taxon>
        <taxon>Ajellomycetaceae</taxon>
        <taxon>Blastomyces</taxon>
    </lineage>
</organism>
<feature type="region of interest" description="Disordered" evidence="1">
    <location>
        <begin position="24"/>
        <end position="61"/>
    </location>
</feature>
<dbReference type="AlphaFoldDB" id="A0A0H1BMQ2"/>
<gene>
    <name evidence="2" type="ORF">EMPG_12574</name>
</gene>
<accession>A0A0H1BMQ2</accession>
<comment type="caution">
    <text evidence="2">The sequence shown here is derived from an EMBL/GenBank/DDBJ whole genome shotgun (WGS) entry which is preliminary data.</text>
</comment>
<dbReference type="EMBL" id="LDEV01000943">
    <property type="protein sequence ID" value="KLJ12393.1"/>
    <property type="molecule type" value="Genomic_DNA"/>
</dbReference>
<evidence type="ECO:0000313" key="3">
    <source>
        <dbReference type="Proteomes" id="UP000053573"/>
    </source>
</evidence>
<feature type="non-terminal residue" evidence="2">
    <location>
        <position position="61"/>
    </location>
</feature>
<proteinExistence type="predicted"/>
<dbReference type="OrthoDB" id="2585655at2759"/>
<evidence type="ECO:0000256" key="1">
    <source>
        <dbReference type="SAM" id="MobiDB-lite"/>
    </source>
</evidence>
<keyword evidence="3" id="KW-1185">Reference proteome</keyword>
<protein>
    <submittedName>
        <fullName evidence="2">Uncharacterized protein</fullName>
    </submittedName>
</protein>
<evidence type="ECO:0000313" key="2">
    <source>
        <dbReference type="EMBL" id="KLJ12393.1"/>
    </source>
</evidence>
<reference evidence="3" key="1">
    <citation type="journal article" date="2015" name="PLoS Genet.">
        <title>The dynamic genome and transcriptome of the human fungal pathogen Blastomyces and close relative Emmonsia.</title>
        <authorList>
            <person name="Munoz J.F."/>
            <person name="Gauthier G.M."/>
            <person name="Desjardins C.A."/>
            <person name="Gallo J.E."/>
            <person name="Holder J."/>
            <person name="Sullivan T.D."/>
            <person name="Marty A.J."/>
            <person name="Carmen J.C."/>
            <person name="Chen Z."/>
            <person name="Ding L."/>
            <person name="Gujja S."/>
            <person name="Magrini V."/>
            <person name="Misas E."/>
            <person name="Mitreva M."/>
            <person name="Priest M."/>
            <person name="Saif S."/>
            <person name="Whiston E.A."/>
            <person name="Young S."/>
            <person name="Zeng Q."/>
            <person name="Goldman W.E."/>
            <person name="Mardis E.R."/>
            <person name="Taylor J.W."/>
            <person name="McEwen J.G."/>
            <person name="Clay O.K."/>
            <person name="Klein B.S."/>
            <person name="Cuomo C.A."/>
        </authorList>
    </citation>
    <scope>NUCLEOTIDE SEQUENCE [LARGE SCALE GENOMIC DNA]</scope>
    <source>
        <strain evidence="3">UAMH 139</strain>
    </source>
</reference>
<sequence>MGLGILQDSRLDHVPGTTFILEDDSSTVEQLAPSPPLKYDTSGPTPIILVPQPSDDPNDPL</sequence>
<dbReference type="STRING" id="2060906.A0A0H1BMQ2"/>